<evidence type="ECO:0000256" key="1">
    <source>
        <dbReference type="SAM" id="Phobius"/>
    </source>
</evidence>
<dbReference type="RefSeq" id="WP_084082503.1">
    <property type="nucleotide sequence ID" value="NZ_FRAR01000033.1"/>
</dbReference>
<evidence type="ECO:0000259" key="2">
    <source>
        <dbReference type="Pfam" id="PF02492"/>
    </source>
</evidence>
<dbReference type="EMBL" id="FRAR01000033">
    <property type="protein sequence ID" value="SHK95913.1"/>
    <property type="molecule type" value="Genomic_DNA"/>
</dbReference>
<organism evidence="3 4">
    <name type="scientific">Desulforamulus aeronauticus DSM 10349</name>
    <dbReference type="NCBI Taxonomy" id="1121421"/>
    <lineage>
        <taxon>Bacteria</taxon>
        <taxon>Bacillati</taxon>
        <taxon>Bacillota</taxon>
        <taxon>Clostridia</taxon>
        <taxon>Eubacteriales</taxon>
        <taxon>Peptococcaceae</taxon>
        <taxon>Desulforamulus</taxon>
    </lineage>
</organism>
<accession>A0A1M6WQ85</accession>
<dbReference type="AlphaFoldDB" id="A0A1M6WQ85"/>
<feature type="transmembrane region" description="Helical" evidence="1">
    <location>
        <begin position="187"/>
        <end position="205"/>
    </location>
</feature>
<evidence type="ECO:0000313" key="3">
    <source>
        <dbReference type="EMBL" id="SHK95913.1"/>
    </source>
</evidence>
<dbReference type="Gene3D" id="3.40.50.300">
    <property type="entry name" value="P-loop containing nucleotide triphosphate hydrolases"/>
    <property type="match status" value="1"/>
</dbReference>
<dbReference type="Proteomes" id="UP000183997">
    <property type="component" value="Unassembled WGS sequence"/>
</dbReference>
<keyword evidence="4" id="KW-1185">Reference proteome</keyword>
<proteinExistence type="predicted"/>
<dbReference type="InterPro" id="IPR003495">
    <property type="entry name" value="CobW/HypB/UreG_nucleotide-bd"/>
</dbReference>
<keyword evidence="1" id="KW-0472">Membrane</keyword>
<keyword evidence="1" id="KW-1133">Transmembrane helix</keyword>
<sequence length="209" mass="24065">MKVVDVVQGFLGSGKTTLINHLLQEVFTLEKTLVLQTEWGEAAINDYGHRVILRNWDWEKGFTLLEMRKLLQLPGVERIIIELNGMAPADELLSTLGIMGSRGEIKLGNCIAVFHGPTWEVMGKPLEEIFQQMVLSSQGFWIREGTPELHRWIQSFQPKACLTTGGNWQLWYTQIDRAKRQNLTINLVKLSLMVLGMYLFYWFIIKKLT</sequence>
<dbReference type="STRING" id="1121421.SAMN02745123_03731"/>
<feature type="domain" description="CobW/HypB/UreG nucleotide-binding" evidence="2">
    <location>
        <begin position="5"/>
        <end position="44"/>
    </location>
</feature>
<gene>
    <name evidence="3" type="ORF">SAMN02745123_03731</name>
</gene>
<evidence type="ECO:0000313" key="4">
    <source>
        <dbReference type="Proteomes" id="UP000183997"/>
    </source>
</evidence>
<dbReference type="Pfam" id="PF02492">
    <property type="entry name" value="cobW"/>
    <property type="match status" value="1"/>
</dbReference>
<protein>
    <submittedName>
        <fullName evidence="3">CobW/HypB/UreG, nucleotide-binding domain</fullName>
    </submittedName>
</protein>
<dbReference type="OrthoDB" id="9808822at2"/>
<dbReference type="InterPro" id="IPR027417">
    <property type="entry name" value="P-loop_NTPase"/>
</dbReference>
<keyword evidence="1" id="KW-0812">Transmembrane</keyword>
<dbReference type="SUPFAM" id="SSF52540">
    <property type="entry name" value="P-loop containing nucleoside triphosphate hydrolases"/>
    <property type="match status" value="1"/>
</dbReference>
<reference evidence="4" key="1">
    <citation type="submission" date="2016-11" db="EMBL/GenBank/DDBJ databases">
        <authorList>
            <person name="Varghese N."/>
            <person name="Submissions S."/>
        </authorList>
    </citation>
    <scope>NUCLEOTIDE SEQUENCE [LARGE SCALE GENOMIC DNA]</scope>
    <source>
        <strain evidence="4">DSM 10349</strain>
    </source>
</reference>
<name>A0A1M6WQ85_9FIRM</name>